<keyword evidence="5" id="KW-1185">Reference proteome</keyword>
<dbReference type="Pfam" id="PF13585">
    <property type="entry name" value="CHU_C"/>
    <property type="match status" value="1"/>
</dbReference>
<dbReference type="InterPro" id="IPR035914">
    <property type="entry name" value="Sperma_CUB_dom_sf"/>
</dbReference>
<dbReference type="SUPFAM" id="SSF49299">
    <property type="entry name" value="PKD domain"/>
    <property type="match status" value="1"/>
</dbReference>
<keyword evidence="1" id="KW-1015">Disulfide bond</keyword>
<evidence type="ECO:0000259" key="3">
    <source>
        <dbReference type="PROSITE" id="PS50093"/>
    </source>
</evidence>
<dbReference type="Gene3D" id="2.60.120.290">
    <property type="entry name" value="Spermadhesin, CUB domain"/>
    <property type="match status" value="1"/>
</dbReference>
<evidence type="ECO:0000256" key="2">
    <source>
        <dbReference type="SAM" id="SignalP"/>
    </source>
</evidence>
<feature type="signal peptide" evidence="2">
    <location>
        <begin position="1"/>
        <end position="27"/>
    </location>
</feature>
<evidence type="ECO:0000256" key="1">
    <source>
        <dbReference type="ARBA" id="ARBA00023157"/>
    </source>
</evidence>
<dbReference type="Gene3D" id="2.60.40.10">
    <property type="entry name" value="Immunoglobulins"/>
    <property type="match status" value="1"/>
</dbReference>
<evidence type="ECO:0000313" key="4">
    <source>
        <dbReference type="EMBL" id="TCK67544.1"/>
    </source>
</evidence>
<dbReference type="InterPro" id="IPR000601">
    <property type="entry name" value="PKD_dom"/>
</dbReference>
<dbReference type="NCBIfam" id="NF038133">
    <property type="entry name" value="choice_anch_L"/>
    <property type="match status" value="1"/>
</dbReference>
<dbReference type="Pfam" id="PF18911">
    <property type="entry name" value="PKD_4"/>
    <property type="match status" value="1"/>
</dbReference>
<reference evidence="4 5" key="1">
    <citation type="journal article" date="2015" name="Stand. Genomic Sci.">
        <title>Genomic Encyclopedia of Bacterial and Archaeal Type Strains, Phase III: the genomes of soil and plant-associated and newly described type strains.</title>
        <authorList>
            <person name="Whitman W.B."/>
            <person name="Woyke T."/>
            <person name="Klenk H.P."/>
            <person name="Zhou Y."/>
            <person name="Lilburn T.G."/>
            <person name="Beck B.J."/>
            <person name="De Vos P."/>
            <person name="Vandamme P."/>
            <person name="Eisen J.A."/>
            <person name="Garrity G."/>
            <person name="Hugenholtz P."/>
            <person name="Kyrpides N.C."/>
        </authorList>
    </citation>
    <scope>NUCLEOTIDE SEQUENCE [LARGE SCALE GENOMIC DNA]</scope>
    <source>
        <strain evidence="4 5">CECT 8445</strain>
    </source>
</reference>
<dbReference type="SMART" id="SM00089">
    <property type="entry name" value="PKD"/>
    <property type="match status" value="1"/>
</dbReference>
<dbReference type="Pfam" id="PF00431">
    <property type="entry name" value="CUB"/>
    <property type="match status" value="1"/>
</dbReference>
<keyword evidence="2" id="KW-0732">Signal</keyword>
<protein>
    <submittedName>
        <fullName evidence="4">Gliding motility-associated-like protein</fullName>
    </submittedName>
</protein>
<dbReference type="Proteomes" id="UP000295714">
    <property type="component" value="Unassembled WGS sequence"/>
</dbReference>
<dbReference type="InterPro" id="IPR013783">
    <property type="entry name" value="Ig-like_fold"/>
</dbReference>
<dbReference type="RefSeq" id="WP_241974226.1">
    <property type="nucleotide sequence ID" value="NZ_SMGI01000002.1"/>
</dbReference>
<organism evidence="4 5">
    <name type="scientific">Winogradskyella wandonensis</name>
    <dbReference type="NCBI Taxonomy" id="1442586"/>
    <lineage>
        <taxon>Bacteria</taxon>
        <taxon>Pseudomonadati</taxon>
        <taxon>Bacteroidota</taxon>
        <taxon>Flavobacteriia</taxon>
        <taxon>Flavobacteriales</taxon>
        <taxon>Flavobacteriaceae</taxon>
        <taxon>Winogradskyella</taxon>
    </lineage>
</organism>
<proteinExistence type="predicted"/>
<gene>
    <name evidence="4" type="ORF">DFQ05_1322</name>
</gene>
<dbReference type="InterPro" id="IPR049804">
    <property type="entry name" value="Choice_anch_L"/>
</dbReference>
<dbReference type="InterPro" id="IPR022409">
    <property type="entry name" value="PKD/Chitinase_dom"/>
</dbReference>
<sequence>MKKNYSSRFVKTLVFIGFVCLSLATFAQDLIMQNGTFNRCAPDRFFDSGGEFGSYSSNENFTITICPTTPGEVVILDFTRFSTQAGSDILTIYDGDSTASPVINNYSGTVSPGRVSSTHPSGCLTVSFSSNGFGNTIGWEATIECAAPCQTITATIDSTTPAINTVTNQIEILPSQTVTFNASATFSDTGANATYLWDFGTGGTANTLNTSHQFNTSGTYNVTLTVSDDNPLGCSETVTITVNVAPPFVTINNAAFPESYFLPNELIENVLVTGGCSAVSNFQSQVFGGPADLMSKSYGYFTRGGTNFPFEEGIVITSGTAFLGGNETHNPTISGVNGGLGGDTDLETSLNIINTQNATFIQFDFTPTTDEINFRYLMASEEYNMNDECTFADGFAFLIRQAGSADPFRNLAVLPDGTPVNVTNINEAPACTSNPDFFEGYNIGDTNYGGRTEVLTAVADNLTPNTTYEIKLVVADQGDDLFDTAIFIEAGSFNLGGDLGEDITLANGTAACGVLEDITLDTQAPNAIHTWYFNGAPIAGAGTGSTLTVSEAGTYSVDVEFAPGCSTFDEIIVEFRNSPEIVNPPINLAGCSPTGMAIFNLEENMPIVFGAQDPAEFEVSYHNSQADADTGDNPITTINAYNGSDGEVIFVRIDDRVTEQCVVTASFVLDVFTAVTAEDVTYPLCDDDTDGDDTNGIVEFNLPLIDLQVLGTQNPLQFTVSYHISSTDAEFGLNPLPNLYTNTTANSQDIYARVQNNSNIDCFATSEVTLQVDPLPVITASVDIRQCDDNTADGLSFFNLTEANDIISTNFANETFTYYTSVTDAENETNPITNELAYPNTDASAAPDIIYARVEDNTTSCFRVAQLNLFVDTSTTPPGFVIPPFEECDDTRVDDNITDGITTFDFSSATALIQALFPVGQNVDVTYYESVTDALGELNAIPDPSNHINSAFPFTQTIFYRVENQANEECQFIGDFELRTINPTPRTDTESEDLVLCDDITIGDLSETFDLTQNEAFIFDGQPNLSARYFTDYNSALNAIVANEITNPAAYINTSPTQTIYVRVENTLTTCFAIVDFDITVNPLPEVIAVSRIEECENGTDGFFDFDLDSKRAEILNGQDASQFSVTFHLTQIDADNLANPQPDTFTNTVNPQEIFFAITNTSTGCSNSTGSFFIEVFEGAQANSDGEPLDFELCDDNIENDGVAQFDLRLLYDEILDGQNPDDYTITYHLSDTGAINNQELIPDVYENFSNPQTIWVRVSNNISPDICFDVQPIPLRVNPIPEFNLDDLYILCLLPTNGSEVVPVPPVLDTGLSATDYSFEWSLDGAVLPTETGSTLIPAQGGTYSVLVTDITTSALTRCTYMDETVVLESEVPVVEAQVTSQAFAGNHIIEATTVNIGDFEFSLDNGPWQDTGLFENVTPGTHTVYARDINGCGVGSDTVLVIDYPLFFTPNGDGNNDTWNIVGIDTQPSAKIYIFDRFGKLLKQLSPTSPGWDGTFQGNLMPTDDYWFSVEYVEPTTGQRLEQRAHFTLKR</sequence>
<feature type="domain" description="PKD" evidence="3">
    <location>
        <begin position="161"/>
        <end position="244"/>
    </location>
</feature>
<dbReference type="InterPro" id="IPR035986">
    <property type="entry name" value="PKD_dom_sf"/>
</dbReference>
<dbReference type="EMBL" id="SMGI01000002">
    <property type="protein sequence ID" value="TCK67544.1"/>
    <property type="molecule type" value="Genomic_DNA"/>
</dbReference>
<dbReference type="PROSITE" id="PS50093">
    <property type="entry name" value="PKD"/>
    <property type="match status" value="1"/>
</dbReference>
<feature type="chain" id="PRO_5020651198" evidence="2">
    <location>
        <begin position="28"/>
        <end position="1534"/>
    </location>
</feature>
<dbReference type="SUPFAM" id="SSF49854">
    <property type="entry name" value="Spermadhesin, CUB domain"/>
    <property type="match status" value="1"/>
</dbReference>
<dbReference type="InterPro" id="IPR026341">
    <property type="entry name" value="T9SS_type_B"/>
</dbReference>
<comment type="caution">
    <text evidence="4">The sequence shown here is derived from an EMBL/GenBank/DDBJ whole genome shotgun (WGS) entry which is preliminary data.</text>
</comment>
<dbReference type="CDD" id="cd00146">
    <property type="entry name" value="PKD"/>
    <property type="match status" value="1"/>
</dbReference>
<dbReference type="NCBIfam" id="TIGR04131">
    <property type="entry name" value="Bac_Flav_CTERM"/>
    <property type="match status" value="1"/>
</dbReference>
<dbReference type="CDD" id="cd00041">
    <property type="entry name" value="CUB"/>
    <property type="match status" value="1"/>
</dbReference>
<accession>A0A4R1KR92</accession>
<name>A0A4R1KR92_9FLAO</name>
<dbReference type="InterPro" id="IPR000859">
    <property type="entry name" value="CUB_dom"/>
</dbReference>
<evidence type="ECO:0000313" key="5">
    <source>
        <dbReference type="Proteomes" id="UP000295714"/>
    </source>
</evidence>